<accession>D9W8C7</accession>
<keyword evidence="7" id="KW-1185">Reference proteome</keyword>
<evidence type="ECO:0000313" key="6">
    <source>
        <dbReference type="EMBL" id="EFL22634.1"/>
    </source>
</evidence>
<dbReference type="GO" id="GO:0032993">
    <property type="term" value="C:protein-DNA complex"/>
    <property type="evidence" value="ECO:0007669"/>
    <property type="project" value="TreeGrafter"/>
</dbReference>
<dbReference type="HOGENOM" id="CLU_039613_6_4_11"/>
<evidence type="ECO:0000259" key="5">
    <source>
        <dbReference type="PROSITE" id="PS50931"/>
    </source>
</evidence>
<dbReference type="SUPFAM" id="SSF46785">
    <property type="entry name" value="Winged helix' DNA-binding domain"/>
    <property type="match status" value="1"/>
</dbReference>
<evidence type="ECO:0000256" key="3">
    <source>
        <dbReference type="ARBA" id="ARBA00023125"/>
    </source>
</evidence>
<dbReference type="InterPro" id="IPR005119">
    <property type="entry name" value="LysR_subst-bd"/>
</dbReference>
<dbReference type="EMBL" id="GG657754">
    <property type="protein sequence ID" value="EFL22634.1"/>
    <property type="molecule type" value="Genomic_DNA"/>
</dbReference>
<dbReference type="InterPro" id="IPR036390">
    <property type="entry name" value="WH_DNA-bd_sf"/>
</dbReference>
<dbReference type="GO" id="GO:0003700">
    <property type="term" value="F:DNA-binding transcription factor activity"/>
    <property type="evidence" value="ECO:0007669"/>
    <property type="project" value="InterPro"/>
</dbReference>
<dbReference type="PROSITE" id="PS50931">
    <property type="entry name" value="HTH_LYSR"/>
    <property type="match status" value="1"/>
</dbReference>
<gene>
    <name evidence="6" type="ORF">SSOG_02348</name>
</gene>
<dbReference type="InterPro" id="IPR000847">
    <property type="entry name" value="LysR_HTH_N"/>
</dbReference>
<proteinExistence type="inferred from homology"/>
<organism evidence="6 7">
    <name type="scientific">Streptomyces himastatinicus ATCC 53653</name>
    <dbReference type="NCBI Taxonomy" id="457427"/>
    <lineage>
        <taxon>Bacteria</taxon>
        <taxon>Bacillati</taxon>
        <taxon>Actinomycetota</taxon>
        <taxon>Actinomycetes</taxon>
        <taxon>Kitasatosporales</taxon>
        <taxon>Streptomycetaceae</taxon>
        <taxon>Streptomyces</taxon>
        <taxon>Streptomyces violaceusniger group</taxon>
    </lineage>
</organism>
<keyword evidence="3" id="KW-0238">DNA-binding</keyword>
<keyword evidence="2" id="KW-0805">Transcription regulation</keyword>
<comment type="similarity">
    <text evidence="1">Belongs to the LysR transcriptional regulatory family.</text>
</comment>
<dbReference type="InterPro" id="IPR036388">
    <property type="entry name" value="WH-like_DNA-bd_sf"/>
</dbReference>
<feature type="domain" description="HTH lysR-type" evidence="5">
    <location>
        <begin position="53"/>
        <end position="108"/>
    </location>
</feature>
<evidence type="ECO:0000313" key="7">
    <source>
        <dbReference type="Proteomes" id="UP000003963"/>
    </source>
</evidence>
<sequence>MRRAGAPVDRYLDVEITLIHGPRGGQLSPAPGARRDVRRPHGRPGRAAILVRMDPHLLRTFVSVAHCGSFSDAAHRLGSTQSAVSQQIATLEADLRTPLLTRRPVTLTTAGARLLEHAGPLLRRLDAARADVERLAGPAAVRLVLGASPLAMAPAVATALDEARRSGPDAGAAVRILRRREIPAAVATGALDLGLLDGPAAPGVPLPLPDAGPLTTVAVAETPLVVALPPGHPLARRLGLRLADLADAPWLDAPDAAVPLGSLRAASGTGGFRASLTYEGTDVRALLALTAAGHGLALLPHTAAEDAPGIATIPLTTPRLIHRTELLHGPAVDGPARTLAALLTGDGHRYG</sequence>
<reference evidence="6 7" key="1">
    <citation type="submission" date="2009-02" db="EMBL/GenBank/DDBJ databases">
        <title>Annotation of Streptomyces hygroscopicus strain ATCC 53653.</title>
        <authorList>
            <consortium name="The Broad Institute Genome Sequencing Platform"/>
            <consortium name="Broad Institute Microbial Sequencing Center"/>
            <person name="Fischbach M."/>
            <person name="Godfrey P."/>
            <person name="Ward D."/>
            <person name="Young S."/>
            <person name="Zeng Q."/>
            <person name="Koehrsen M."/>
            <person name="Alvarado L."/>
            <person name="Berlin A.M."/>
            <person name="Bochicchio J."/>
            <person name="Borenstein D."/>
            <person name="Chapman S.B."/>
            <person name="Chen Z."/>
            <person name="Engels R."/>
            <person name="Freedman E."/>
            <person name="Gellesch M."/>
            <person name="Goldberg J."/>
            <person name="Griggs A."/>
            <person name="Gujja S."/>
            <person name="Heilman E.R."/>
            <person name="Heiman D.I."/>
            <person name="Hepburn T.A."/>
            <person name="Howarth C."/>
            <person name="Jen D."/>
            <person name="Larson L."/>
            <person name="Lewis B."/>
            <person name="Mehta T."/>
            <person name="Park D."/>
            <person name="Pearson M."/>
            <person name="Richards J."/>
            <person name="Roberts A."/>
            <person name="Saif S."/>
            <person name="Shea T.D."/>
            <person name="Shenoy N."/>
            <person name="Sisk P."/>
            <person name="Stolte C."/>
            <person name="Sykes S.N."/>
            <person name="Thomson T."/>
            <person name="Walk T."/>
            <person name="White J."/>
            <person name="Yandava C."/>
            <person name="Straight P."/>
            <person name="Clardy J."/>
            <person name="Hung D."/>
            <person name="Kolter R."/>
            <person name="Mekalanos J."/>
            <person name="Walker S."/>
            <person name="Walsh C.T."/>
            <person name="Wieland-Brown L.C."/>
            <person name="Haas B."/>
            <person name="Nusbaum C."/>
            <person name="Birren B."/>
        </authorList>
    </citation>
    <scope>NUCLEOTIDE SEQUENCE [LARGE SCALE GENOMIC DNA]</scope>
    <source>
        <strain evidence="6 7">ATCC 53653</strain>
    </source>
</reference>
<dbReference type="Pfam" id="PF00126">
    <property type="entry name" value="HTH_1"/>
    <property type="match status" value="1"/>
</dbReference>
<dbReference type="SUPFAM" id="SSF53850">
    <property type="entry name" value="Periplasmic binding protein-like II"/>
    <property type="match status" value="1"/>
</dbReference>
<dbReference type="STRING" id="457427.SSOG_02348"/>
<dbReference type="AlphaFoldDB" id="D9W8C7"/>
<dbReference type="Gene3D" id="3.40.190.10">
    <property type="entry name" value="Periplasmic binding protein-like II"/>
    <property type="match status" value="2"/>
</dbReference>
<name>D9W8C7_9ACTN</name>
<dbReference type="GO" id="GO:0003677">
    <property type="term" value="F:DNA binding"/>
    <property type="evidence" value="ECO:0007669"/>
    <property type="project" value="UniProtKB-KW"/>
</dbReference>
<keyword evidence="4" id="KW-0804">Transcription</keyword>
<dbReference type="CDD" id="cd05466">
    <property type="entry name" value="PBP2_LTTR_substrate"/>
    <property type="match status" value="1"/>
</dbReference>
<dbReference type="Proteomes" id="UP000003963">
    <property type="component" value="Unassembled WGS sequence"/>
</dbReference>
<dbReference type="PANTHER" id="PTHR30346:SF29">
    <property type="entry name" value="LYSR SUBSTRATE-BINDING"/>
    <property type="match status" value="1"/>
</dbReference>
<dbReference type="FunFam" id="1.10.10.10:FF:000001">
    <property type="entry name" value="LysR family transcriptional regulator"/>
    <property type="match status" value="1"/>
</dbReference>
<dbReference type="PRINTS" id="PR00039">
    <property type="entry name" value="HTHLYSR"/>
</dbReference>
<protein>
    <submittedName>
        <fullName evidence="6">LysR family transcriptional regulator</fullName>
    </submittedName>
</protein>
<dbReference type="Pfam" id="PF03466">
    <property type="entry name" value="LysR_substrate"/>
    <property type="match status" value="1"/>
</dbReference>
<evidence type="ECO:0000256" key="2">
    <source>
        <dbReference type="ARBA" id="ARBA00023015"/>
    </source>
</evidence>
<dbReference type="Gene3D" id="1.10.10.10">
    <property type="entry name" value="Winged helix-like DNA-binding domain superfamily/Winged helix DNA-binding domain"/>
    <property type="match status" value="1"/>
</dbReference>
<evidence type="ECO:0000256" key="1">
    <source>
        <dbReference type="ARBA" id="ARBA00009437"/>
    </source>
</evidence>
<evidence type="ECO:0000256" key="4">
    <source>
        <dbReference type="ARBA" id="ARBA00023163"/>
    </source>
</evidence>
<dbReference type="PANTHER" id="PTHR30346">
    <property type="entry name" value="TRANSCRIPTIONAL DUAL REGULATOR HCAR-RELATED"/>
    <property type="match status" value="1"/>
</dbReference>